<dbReference type="OrthoDB" id="125856at2759"/>
<dbReference type="PANTHER" id="PTHR12100:SF0">
    <property type="entry name" value="EXOCYST COMPLEX COMPONENT 5"/>
    <property type="match status" value="1"/>
</dbReference>
<evidence type="ECO:0000256" key="3">
    <source>
        <dbReference type="ARBA" id="ARBA00022483"/>
    </source>
</evidence>
<evidence type="ECO:0000313" key="9">
    <source>
        <dbReference type="Proteomes" id="UP000799302"/>
    </source>
</evidence>
<organism evidence="8 9">
    <name type="scientific">Microthyrium microscopicum</name>
    <dbReference type="NCBI Taxonomy" id="703497"/>
    <lineage>
        <taxon>Eukaryota</taxon>
        <taxon>Fungi</taxon>
        <taxon>Dikarya</taxon>
        <taxon>Ascomycota</taxon>
        <taxon>Pezizomycotina</taxon>
        <taxon>Dothideomycetes</taxon>
        <taxon>Dothideomycetes incertae sedis</taxon>
        <taxon>Microthyriales</taxon>
        <taxon>Microthyriaceae</taxon>
        <taxon>Microthyrium</taxon>
    </lineage>
</organism>
<evidence type="ECO:0000256" key="5">
    <source>
        <dbReference type="SAM" id="MobiDB-lite"/>
    </source>
</evidence>
<evidence type="ECO:0000259" key="7">
    <source>
        <dbReference type="Pfam" id="PF20667"/>
    </source>
</evidence>
<feature type="region of interest" description="Disordered" evidence="5">
    <location>
        <begin position="223"/>
        <end position="253"/>
    </location>
</feature>
<name>A0A6A6UQP0_9PEZI</name>
<protein>
    <submittedName>
        <fullName evidence="8">Exocyst complex component Sec10</fullName>
    </submittedName>
</protein>
<sequence length="867" mass="95426">MPPQPAETGSLTSGSIRLTATRGPSFTLDTFSSKDFIVKDWIERLSDEATSRRRSGTLNSAPTAFDPKPLIRAFEAARQNLTALSTTLESRENELSTNVRRAEAQHNGSVVNLSAKLDGAVARFARLEATLNGSDQDNGVNGEAGGNVAIRVGERLEELERQASRAQDAKGLLLCWLEVSERGSLSTLEDLKRRPGGDGKLKCASIARQLLKISQRLEADEGGAVTNGGSLNGGSLNGVSGSGARMRRNAAASVPQHNSREIIEKFLEGLETELLQAFDAHYRRQNLEGMKECATALRDFGEGASVTALFVNQHTFFIDRSQLVTEEVGDAETWDRIADPDAEPPSVEPGLQALVDEVKITAQQESYIIKRAFPFPEEILNTFLQRVFQQSVQQRLELVLEKAGAISSLSFLRALQSSRTYISSLVDDLKSHGLTEYPEPASAQVASNMDQQLEDLFVPYLSGSSYIEREKRNLDELYSSLLFKFTTYHSRRKKMPTTYLDRLGQRGAQLMQSARDAYIDRLDSSDLPVSQKAMLLRIAGLKDSEKDKEIEVTEQDGQLNISHAKRMIKWLAEGVGRSLELNGGNETPKDIQALLSVLLTQMGEIYLDSALGAATDLISTQESTKTEPDLSFLPSLRTSIQILHLLQTTISTMLLPLTSSNITIRREIDKSTTATLSNLESKISNILHRTLDVSLAWVSRLLLAQKKTDFRPRDEDLAMAIEALQTPTCLSIFTFLSKVSKLAQQTLDGANLSAFLAELAAGLRSLLLDHFRKFSVSLTGGLIISKDVAKYSELVRSWSLSGTPFLAQGGMEVVSEVANLFVIGPEALRERLKGGLRSQEEILELRKYVERREDSNSVGVQAVLSTL</sequence>
<dbReference type="GO" id="GO:0006893">
    <property type="term" value="P:Golgi to plasma membrane transport"/>
    <property type="evidence" value="ECO:0007669"/>
    <property type="project" value="TreeGrafter"/>
</dbReference>
<dbReference type="PANTHER" id="PTHR12100">
    <property type="entry name" value="SEC10"/>
    <property type="match status" value="1"/>
</dbReference>
<dbReference type="Proteomes" id="UP000799302">
    <property type="component" value="Unassembled WGS sequence"/>
</dbReference>
<reference evidence="8" key="1">
    <citation type="journal article" date="2020" name="Stud. Mycol.">
        <title>101 Dothideomycetes genomes: a test case for predicting lifestyles and emergence of pathogens.</title>
        <authorList>
            <person name="Haridas S."/>
            <person name="Albert R."/>
            <person name="Binder M."/>
            <person name="Bloem J."/>
            <person name="Labutti K."/>
            <person name="Salamov A."/>
            <person name="Andreopoulos B."/>
            <person name="Baker S."/>
            <person name="Barry K."/>
            <person name="Bills G."/>
            <person name="Bluhm B."/>
            <person name="Cannon C."/>
            <person name="Castanera R."/>
            <person name="Culley D."/>
            <person name="Daum C."/>
            <person name="Ezra D."/>
            <person name="Gonzalez J."/>
            <person name="Henrissat B."/>
            <person name="Kuo A."/>
            <person name="Liang C."/>
            <person name="Lipzen A."/>
            <person name="Lutzoni F."/>
            <person name="Magnuson J."/>
            <person name="Mondo S."/>
            <person name="Nolan M."/>
            <person name="Ohm R."/>
            <person name="Pangilinan J."/>
            <person name="Park H.-J."/>
            <person name="Ramirez L."/>
            <person name="Alfaro M."/>
            <person name="Sun H."/>
            <person name="Tritt A."/>
            <person name="Yoshinaga Y."/>
            <person name="Zwiers L.-H."/>
            <person name="Turgeon B."/>
            <person name="Goodwin S."/>
            <person name="Spatafora J."/>
            <person name="Crous P."/>
            <person name="Grigoriev I."/>
        </authorList>
    </citation>
    <scope>NUCLEOTIDE SEQUENCE</scope>
    <source>
        <strain evidence="8">CBS 115976</strain>
    </source>
</reference>
<feature type="domain" description="Exocyst complex component Sec10-like alpha-helical bundle" evidence="6">
    <location>
        <begin position="202"/>
        <end position="862"/>
    </location>
</feature>
<proteinExistence type="inferred from homology"/>
<dbReference type="InterPro" id="IPR048625">
    <property type="entry name" value="Sec10_N"/>
</dbReference>
<dbReference type="Pfam" id="PF07393">
    <property type="entry name" value="Sec10_HB"/>
    <property type="match status" value="1"/>
</dbReference>
<dbReference type="GO" id="GO:0000145">
    <property type="term" value="C:exocyst"/>
    <property type="evidence" value="ECO:0007669"/>
    <property type="project" value="TreeGrafter"/>
</dbReference>
<dbReference type="InterPro" id="IPR048627">
    <property type="entry name" value="Sec10_HB"/>
</dbReference>
<keyword evidence="9" id="KW-1185">Reference proteome</keyword>
<dbReference type="EMBL" id="MU004230">
    <property type="protein sequence ID" value="KAF2674090.1"/>
    <property type="molecule type" value="Genomic_DNA"/>
</dbReference>
<dbReference type="GO" id="GO:0006887">
    <property type="term" value="P:exocytosis"/>
    <property type="evidence" value="ECO:0007669"/>
    <property type="project" value="UniProtKB-KW"/>
</dbReference>
<evidence type="ECO:0000256" key="4">
    <source>
        <dbReference type="ARBA" id="ARBA00023054"/>
    </source>
</evidence>
<keyword evidence="4" id="KW-0175">Coiled coil</keyword>
<evidence type="ECO:0000313" key="8">
    <source>
        <dbReference type="EMBL" id="KAF2674090.1"/>
    </source>
</evidence>
<dbReference type="AlphaFoldDB" id="A0A6A6UQP0"/>
<evidence type="ECO:0000256" key="1">
    <source>
        <dbReference type="ARBA" id="ARBA00006572"/>
    </source>
</evidence>
<feature type="domain" description="Exocyst complex component Sec10 N-terminal" evidence="7">
    <location>
        <begin position="67"/>
        <end position="192"/>
    </location>
</feature>
<keyword evidence="2" id="KW-0813">Transport</keyword>
<accession>A0A6A6UQP0</accession>
<dbReference type="InterPro" id="IPR009976">
    <property type="entry name" value="Sec10-like"/>
</dbReference>
<dbReference type="Pfam" id="PF20667">
    <property type="entry name" value="Sec10_N"/>
    <property type="match status" value="1"/>
</dbReference>
<comment type="similarity">
    <text evidence="1">Belongs to the SEC10 family.</text>
</comment>
<gene>
    <name evidence="8" type="ORF">BT63DRAFT_367233</name>
</gene>
<evidence type="ECO:0000256" key="2">
    <source>
        <dbReference type="ARBA" id="ARBA00022448"/>
    </source>
</evidence>
<evidence type="ECO:0000259" key="6">
    <source>
        <dbReference type="Pfam" id="PF07393"/>
    </source>
</evidence>
<keyword evidence="3" id="KW-0268">Exocytosis</keyword>